<dbReference type="AlphaFoldDB" id="A0A1W1UKZ8"/>
<protein>
    <submittedName>
        <fullName evidence="2">Predicted pyrophosphatase</fullName>
    </submittedName>
</protein>
<dbReference type="InterPro" id="IPR004518">
    <property type="entry name" value="MazG-like_dom"/>
</dbReference>
<evidence type="ECO:0000259" key="1">
    <source>
        <dbReference type="Pfam" id="PF03819"/>
    </source>
</evidence>
<dbReference type="SUPFAM" id="SSF101386">
    <property type="entry name" value="all-alpha NTP pyrophosphatases"/>
    <property type="match status" value="1"/>
</dbReference>
<dbReference type="Proteomes" id="UP000192408">
    <property type="component" value="Unassembled WGS sequence"/>
</dbReference>
<accession>A0A1W1UKZ8</accession>
<proteinExistence type="predicted"/>
<dbReference type="EMBL" id="FWWV01000006">
    <property type="protein sequence ID" value="SMB81471.1"/>
    <property type="molecule type" value="Genomic_DNA"/>
</dbReference>
<sequence>MNLNQLNDNIIQWACARNLLSGSTPQAQTVKLVEELGELAAGVARNNRLLIADSLGDMFVVMTILATQLDLDLNSCVEQAWNEIKDRKGQMSPSGVFIKESDLTSV</sequence>
<dbReference type="Pfam" id="PF03819">
    <property type="entry name" value="MazG"/>
    <property type="match status" value="1"/>
</dbReference>
<evidence type="ECO:0000313" key="3">
    <source>
        <dbReference type="Proteomes" id="UP000192408"/>
    </source>
</evidence>
<feature type="domain" description="NTP pyrophosphohydrolase MazG-like" evidence="1">
    <location>
        <begin position="24"/>
        <end position="88"/>
    </location>
</feature>
<name>A0A1W1UKZ8_9PAST</name>
<organism evidence="2 3">
    <name type="scientific">Pasteurella testudinis DSM 23072</name>
    <dbReference type="NCBI Taxonomy" id="1122938"/>
    <lineage>
        <taxon>Bacteria</taxon>
        <taxon>Pseudomonadati</taxon>
        <taxon>Pseudomonadota</taxon>
        <taxon>Gammaproteobacteria</taxon>
        <taxon>Pasteurellales</taxon>
        <taxon>Pasteurellaceae</taxon>
        <taxon>Pasteurella</taxon>
    </lineage>
</organism>
<reference evidence="3" key="1">
    <citation type="submission" date="2017-04" db="EMBL/GenBank/DDBJ databases">
        <authorList>
            <person name="Varghese N."/>
            <person name="Submissions S."/>
        </authorList>
    </citation>
    <scope>NUCLEOTIDE SEQUENCE [LARGE SCALE GENOMIC DNA]</scope>
    <source>
        <strain evidence="3">DSM 23072</strain>
    </source>
</reference>
<keyword evidence="3" id="KW-1185">Reference proteome</keyword>
<evidence type="ECO:0000313" key="2">
    <source>
        <dbReference type="EMBL" id="SMB81471.1"/>
    </source>
</evidence>
<dbReference type="STRING" id="1122938.SAMN05660772_01864"/>
<dbReference type="Gene3D" id="1.10.287.1080">
    <property type="entry name" value="MazG-like"/>
    <property type="match status" value="1"/>
</dbReference>
<gene>
    <name evidence="2" type="ORF">SAMN05660772_01864</name>
</gene>
<dbReference type="RefSeq" id="WP_418889025.1">
    <property type="nucleotide sequence ID" value="NZ_FWWV01000006.1"/>
</dbReference>
<dbReference type="CDD" id="cd11540">
    <property type="entry name" value="NTP-PPase_u3"/>
    <property type="match status" value="1"/>
</dbReference>